<proteinExistence type="predicted"/>
<protein>
    <submittedName>
        <fullName evidence="1">Uncharacterized protein</fullName>
    </submittedName>
</protein>
<reference evidence="1 2" key="1">
    <citation type="submission" date="2023-05" db="EMBL/GenBank/DDBJ databases">
        <title>Novel species of genus Flectobacillus isolated from stream in China.</title>
        <authorList>
            <person name="Lu H."/>
        </authorList>
    </citation>
    <scope>NUCLEOTIDE SEQUENCE [LARGE SCALE GENOMIC DNA]</scope>
    <source>
        <strain evidence="1 2">LFS242W</strain>
    </source>
</reference>
<gene>
    <name evidence="1" type="ORF">QM481_09615</name>
</gene>
<comment type="caution">
    <text evidence="1">The sequence shown here is derived from an EMBL/GenBank/DDBJ whole genome shotgun (WGS) entry which is preliminary data.</text>
</comment>
<organism evidence="1 2">
    <name type="scientific">Flectobacillus rivi</name>
    <dbReference type="NCBI Taxonomy" id="2984209"/>
    <lineage>
        <taxon>Bacteria</taxon>
        <taxon>Pseudomonadati</taxon>
        <taxon>Bacteroidota</taxon>
        <taxon>Cytophagia</taxon>
        <taxon>Cytophagales</taxon>
        <taxon>Flectobacillaceae</taxon>
        <taxon>Flectobacillus</taxon>
    </lineage>
</organism>
<accession>A0ABT6Z160</accession>
<keyword evidence="2" id="KW-1185">Reference proteome</keyword>
<evidence type="ECO:0000313" key="1">
    <source>
        <dbReference type="EMBL" id="MDI9874780.1"/>
    </source>
</evidence>
<dbReference type="RefSeq" id="WP_283381583.1">
    <property type="nucleotide sequence ID" value="NZ_JASHIE010000006.1"/>
</dbReference>
<dbReference type="Proteomes" id="UP001225761">
    <property type="component" value="Unassembled WGS sequence"/>
</dbReference>
<dbReference type="EMBL" id="JASHIE010000006">
    <property type="protein sequence ID" value="MDI9874780.1"/>
    <property type="molecule type" value="Genomic_DNA"/>
</dbReference>
<sequence>MQTIKTYTIGWDVINKVGYLTILDETGNEHVFSELSLDELTFLQSMLQSPSVLIDPQNWIVAGWQINSSVNMGK</sequence>
<name>A0ABT6Z160_9BACT</name>
<evidence type="ECO:0000313" key="2">
    <source>
        <dbReference type="Proteomes" id="UP001225761"/>
    </source>
</evidence>